<name>A0ACB8S1F0_9AGAM</name>
<dbReference type="EMBL" id="MU275867">
    <property type="protein sequence ID" value="KAI0049953.1"/>
    <property type="molecule type" value="Genomic_DNA"/>
</dbReference>
<proteinExistence type="predicted"/>
<gene>
    <name evidence="1" type="ORF">FA95DRAFT_1603958</name>
</gene>
<protein>
    <submittedName>
        <fullName evidence="1">Uncharacterized protein</fullName>
    </submittedName>
</protein>
<reference evidence="1" key="1">
    <citation type="submission" date="2021-02" db="EMBL/GenBank/DDBJ databases">
        <authorList>
            <consortium name="DOE Joint Genome Institute"/>
            <person name="Ahrendt S."/>
            <person name="Looney B.P."/>
            <person name="Miyauchi S."/>
            <person name="Morin E."/>
            <person name="Drula E."/>
            <person name="Courty P.E."/>
            <person name="Chicoki N."/>
            <person name="Fauchery L."/>
            <person name="Kohler A."/>
            <person name="Kuo A."/>
            <person name="Labutti K."/>
            <person name="Pangilinan J."/>
            <person name="Lipzen A."/>
            <person name="Riley R."/>
            <person name="Andreopoulos W."/>
            <person name="He G."/>
            <person name="Johnson J."/>
            <person name="Barry K.W."/>
            <person name="Grigoriev I.V."/>
            <person name="Nagy L."/>
            <person name="Hibbett D."/>
            <person name="Henrissat B."/>
            <person name="Matheny P.B."/>
            <person name="Labbe J."/>
            <person name="Martin F."/>
        </authorList>
    </citation>
    <scope>NUCLEOTIDE SEQUENCE</scope>
    <source>
        <strain evidence="1">FP105234-sp</strain>
    </source>
</reference>
<keyword evidence="2" id="KW-1185">Reference proteome</keyword>
<evidence type="ECO:0000313" key="1">
    <source>
        <dbReference type="EMBL" id="KAI0049953.1"/>
    </source>
</evidence>
<reference evidence="1" key="2">
    <citation type="journal article" date="2022" name="New Phytol.">
        <title>Evolutionary transition to the ectomycorrhizal habit in the genomes of a hyperdiverse lineage of mushroom-forming fungi.</title>
        <authorList>
            <person name="Looney B."/>
            <person name="Miyauchi S."/>
            <person name="Morin E."/>
            <person name="Drula E."/>
            <person name="Courty P.E."/>
            <person name="Kohler A."/>
            <person name="Kuo A."/>
            <person name="LaButti K."/>
            <person name="Pangilinan J."/>
            <person name="Lipzen A."/>
            <person name="Riley R."/>
            <person name="Andreopoulos W."/>
            <person name="He G."/>
            <person name="Johnson J."/>
            <person name="Nolan M."/>
            <person name="Tritt A."/>
            <person name="Barry K.W."/>
            <person name="Grigoriev I.V."/>
            <person name="Nagy L.G."/>
            <person name="Hibbett D."/>
            <person name="Henrissat B."/>
            <person name="Matheny P.B."/>
            <person name="Labbe J."/>
            <person name="Martin F.M."/>
        </authorList>
    </citation>
    <scope>NUCLEOTIDE SEQUENCE</scope>
    <source>
        <strain evidence="1">FP105234-sp</strain>
    </source>
</reference>
<comment type="caution">
    <text evidence="1">The sequence shown here is derived from an EMBL/GenBank/DDBJ whole genome shotgun (WGS) entry which is preliminary data.</text>
</comment>
<sequence length="327" mass="36735">MPYQKDFVANSTVDQIFLRLVNVLTGLVLWEIFSTCDYEIDALLGRRPYRWTFWIYFSCRASMVVSLVVLAVSQDFRVATNCTAWHASVYALTYLSLGLASSLILLRVIAVWQRNMFVSTTSFLIWLASIVLNIRYVVILRSVYTPQVGGCLPRSNPTTNAIGIIASDITLLIIMIVGVLKHRAGEPLIRWGVRDLWELVWQQGIVWLTVAAIVEVPALVIINLNTKDHWYLIFELITLPTLCISATRMHRTLVEYMPLVDISPVYVTDEFIPEENGYTPKTPGTSDPAVEYSAETGHTGATPATRNHGGGRDTGEDEDAHQEERLA</sequence>
<dbReference type="Proteomes" id="UP000814033">
    <property type="component" value="Unassembled WGS sequence"/>
</dbReference>
<evidence type="ECO:0000313" key="2">
    <source>
        <dbReference type="Proteomes" id="UP000814033"/>
    </source>
</evidence>
<organism evidence="1 2">
    <name type="scientific">Auriscalpium vulgare</name>
    <dbReference type="NCBI Taxonomy" id="40419"/>
    <lineage>
        <taxon>Eukaryota</taxon>
        <taxon>Fungi</taxon>
        <taxon>Dikarya</taxon>
        <taxon>Basidiomycota</taxon>
        <taxon>Agaricomycotina</taxon>
        <taxon>Agaricomycetes</taxon>
        <taxon>Russulales</taxon>
        <taxon>Auriscalpiaceae</taxon>
        <taxon>Auriscalpium</taxon>
    </lineage>
</organism>
<accession>A0ACB8S1F0</accession>